<sequence length="357" mass="41087">MVNIPPGLREAIKADELVLFVGAGLSWDFKNKKNETLEGWTKMASSITSYLCNNGHIPENLKQACDTLGEIKTLEILEEREIGIGEVGPFIRDYFTLGDSNDFSLQKKLFELSTKIITTNYDRAFEVAVPQLQSQKAYKGKDYELNGLKKDPVFLFKLHGCIEHLDSMVLFPSDYGKLYNSNRREAEHTLSALRNLIFNKTFLFIGTGLGDPQINSFFEEIKIIQGPYNQKHYIITPDPLEKSLDFLTRIPITSYEEIPGIIDQLLEIKRAQDEKNTPLNEQLKETEKRNEVLTKELEEVKDKNERNLLLLEWESNNRFNRGLRYHLAGEYLDASEEYKVATILNPKNYEAFCNWGA</sequence>
<dbReference type="InterPro" id="IPR019734">
    <property type="entry name" value="TPR_rpt"/>
</dbReference>
<dbReference type="PROSITE" id="PS50005">
    <property type="entry name" value="TPR"/>
    <property type="match status" value="1"/>
</dbReference>
<gene>
    <name evidence="3" type="ORF">POREN0001_0032</name>
</gene>
<reference evidence="3 4" key="1">
    <citation type="submission" date="2009-04" db="EMBL/GenBank/DDBJ databases">
        <authorList>
            <person name="Sebastian Y."/>
            <person name="Madupu R."/>
            <person name="Durkin A.S."/>
            <person name="Torralba M."/>
            <person name="Methe B."/>
            <person name="Sutton G.G."/>
            <person name="Strausberg R.L."/>
            <person name="Nelson K.E."/>
        </authorList>
    </citation>
    <scope>NUCLEOTIDE SEQUENCE [LARGE SCALE GENOMIC DNA]</scope>
    <source>
        <strain evidence="4">ATCC 35406 / BCRC 14492 / JCM 8526 / NCTC 13058 / HG 370</strain>
    </source>
</reference>
<name>C3JCK6_POREA</name>
<dbReference type="eggNOG" id="COG2319">
    <property type="taxonomic scope" value="Bacteria"/>
</dbReference>
<dbReference type="Gene3D" id="1.25.40.10">
    <property type="entry name" value="Tetratricopeptide repeat domain"/>
    <property type="match status" value="1"/>
</dbReference>
<protein>
    <submittedName>
        <fullName evidence="3">Uncharacterized protein</fullName>
    </submittedName>
</protein>
<dbReference type="STRING" id="553175.POREN0001_0032"/>
<dbReference type="AlphaFoldDB" id="C3JCK6"/>
<feature type="repeat" description="TPR" evidence="1">
    <location>
        <begin position="315"/>
        <end position="348"/>
    </location>
</feature>
<keyword evidence="1" id="KW-0802">TPR repeat</keyword>
<feature type="coiled-coil region" evidence="2">
    <location>
        <begin position="276"/>
        <end position="303"/>
    </location>
</feature>
<dbReference type="Proteomes" id="UP000004295">
    <property type="component" value="Unassembled WGS sequence"/>
</dbReference>
<dbReference type="EMBL" id="ACNN01000033">
    <property type="protein sequence ID" value="EEN82084.1"/>
    <property type="molecule type" value="Genomic_DNA"/>
</dbReference>
<keyword evidence="4" id="KW-1185">Reference proteome</keyword>
<evidence type="ECO:0000313" key="4">
    <source>
        <dbReference type="Proteomes" id="UP000004295"/>
    </source>
</evidence>
<proteinExistence type="predicted"/>
<dbReference type="InterPro" id="IPR011990">
    <property type="entry name" value="TPR-like_helical_dom_sf"/>
</dbReference>
<evidence type="ECO:0000256" key="1">
    <source>
        <dbReference type="PROSITE-ProRule" id="PRU00339"/>
    </source>
</evidence>
<feature type="non-terminal residue" evidence="3">
    <location>
        <position position="357"/>
    </location>
</feature>
<accession>C3JCK6</accession>
<evidence type="ECO:0000313" key="3">
    <source>
        <dbReference type="EMBL" id="EEN82084.1"/>
    </source>
</evidence>
<keyword evidence="2" id="KW-0175">Coiled coil</keyword>
<organism evidence="3 4">
    <name type="scientific">Porphyromonas endodontalis (strain ATCC 35406 / DSM 24491 / JCM 8526 / CCUG 16442 / BCRC 14492 / NCTC 13058 / HG 370)</name>
    <name type="common">Bacteroides endodontalis</name>
    <dbReference type="NCBI Taxonomy" id="553175"/>
    <lineage>
        <taxon>Bacteria</taxon>
        <taxon>Pseudomonadati</taxon>
        <taxon>Bacteroidota</taxon>
        <taxon>Bacteroidia</taxon>
        <taxon>Bacteroidales</taxon>
        <taxon>Porphyromonadaceae</taxon>
        <taxon>Porphyromonas</taxon>
    </lineage>
</organism>
<dbReference type="RefSeq" id="WP_004334908.1">
    <property type="nucleotide sequence ID" value="NZ_ACNN01000033.1"/>
</dbReference>
<dbReference type="Pfam" id="PF13289">
    <property type="entry name" value="SIR2_2"/>
    <property type="match status" value="1"/>
</dbReference>
<evidence type="ECO:0000256" key="2">
    <source>
        <dbReference type="SAM" id="Coils"/>
    </source>
</evidence>
<comment type="caution">
    <text evidence="3">The sequence shown here is derived from an EMBL/GenBank/DDBJ whole genome shotgun (WGS) entry which is preliminary data.</text>
</comment>